<reference evidence="10 11" key="1">
    <citation type="journal article" date="2018" name="Plant J.">
        <title>Genome sequences of Chlorella sorokiniana UTEX 1602 and Micractinium conductrix SAG 241.80: implications to maltose excretion by a green alga.</title>
        <authorList>
            <person name="Arriola M.B."/>
            <person name="Velmurugan N."/>
            <person name="Zhang Y."/>
            <person name="Plunkett M.H."/>
            <person name="Hondzo H."/>
            <person name="Barney B.M."/>
        </authorList>
    </citation>
    <scope>NUCLEOTIDE SEQUENCE [LARGE SCALE GENOMIC DNA]</scope>
    <source>
        <strain evidence="10 11">SAG 241.80</strain>
    </source>
</reference>
<accession>A0A2P6V3C7</accession>
<dbReference type="GO" id="GO:0005509">
    <property type="term" value="F:calcium ion binding"/>
    <property type="evidence" value="ECO:0007669"/>
    <property type="project" value="InterPro"/>
</dbReference>
<feature type="compositionally biased region" description="Acidic residues" evidence="8">
    <location>
        <begin position="940"/>
        <end position="957"/>
    </location>
</feature>
<feature type="active site" evidence="5">
    <location>
        <position position="381"/>
    </location>
</feature>
<evidence type="ECO:0000259" key="9">
    <source>
        <dbReference type="Pfam" id="PF02225"/>
    </source>
</evidence>
<dbReference type="InterPro" id="IPR036026">
    <property type="entry name" value="Seven-hairpin_glycosidases"/>
</dbReference>
<dbReference type="InterPro" id="IPR012341">
    <property type="entry name" value="6hp_glycosidase-like_sf"/>
</dbReference>
<evidence type="ECO:0000256" key="2">
    <source>
        <dbReference type="ARBA" id="ARBA00007658"/>
    </source>
</evidence>
<name>A0A2P6V3C7_9CHLO</name>
<keyword evidence="11" id="KW-1185">Reference proteome</keyword>
<proteinExistence type="inferred from homology"/>
<keyword evidence="7" id="KW-0326">Glycosidase</keyword>
<keyword evidence="6" id="KW-0106">Calcium</keyword>
<dbReference type="GO" id="GO:0005975">
    <property type="term" value="P:carbohydrate metabolic process"/>
    <property type="evidence" value="ECO:0007669"/>
    <property type="project" value="InterPro"/>
</dbReference>
<feature type="region of interest" description="Disordered" evidence="8">
    <location>
        <begin position="1126"/>
        <end position="1171"/>
    </location>
</feature>
<keyword evidence="4" id="KW-0325">Glycoprotein</keyword>
<feature type="active site" evidence="5">
    <location>
        <position position="261"/>
    </location>
</feature>
<dbReference type="GO" id="GO:0004571">
    <property type="term" value="F:mannosyl-oligosaccharide 1,2-alpha-mannosidase activity"/>
    <property type="evidence" value="ECO:0007669"/>
    <property type="project" value="InterPro"/>
</dbReference>
<dbReference type="Pfam" id="PF02225">
    <property type="entry name" value="PA"/>
    <property type="match status" value="1"/>
</dbReference>
<dbReference type="GO" id="GO:0044322">
    <property type="term" value="C:endoplasmic reticulum quality control compartment"/>
    <property type="evidence" value="ECO:0007669"/>
    <property type="project" value="GOC"/>
</dbReference>
<feature type="binding site" evidence="6">
    <location>
        <position position="464"/>
    </location>
    <ligand>
        <name>Ca(2+)</name>
        <dbReference type="ChEBI" id="CHEBI:29108"/>
    </ligand>
</feature>
<feature type="compositionally biased region" description="Low complexity" evidence="8">
    <location>
        <begin position="958"/>
        <end position="976"/>
    </location>
</feature>
<dbReference type="EC" id="3.2.1.-" evidence="7"/>
<dbReference type="STRING" id="554055.A0A2P6V3C7"/>
<dbReference type="Gene3D" id="1.50.10.10">
    <property type="match status" value="1"/>
</dbReference>
<feature type="compositionally biased region" description="Basic and acidic residues" evidence="8">
    <location>
        <begin position="869"/>
        <end position="882"/>
    </location>
</feature>
<comment type="cofactor">
    <cofactor evidence="6">
        <name>Ca(2+)</name>
        <dbReference type="ChEBI" id="CHEBI:29108"/>
    </cofactor>
</comment>
<feature type="region of interest" description="Disordered" evidence="8">
    <location>
        <begin position="514"/>
        <end position="553"/>
    </location>
</feature>
<dbReference type="InterPro" id="IPR046450">
    <property type="entry name" value="PA_dom_sf"/>
</dbReference>
<keyword evidence="3" id="KW-0256">Endoplasmic reticulum</keyword>
<gene>
    <name evidence="10" type="ORF">C2E20_7816</name>
</gene>
<dbReference type="GO" id="GO:1904380">
    <property type="term" value="P:endoplasmic reticulum mannose trimming"/>
    <property type="evidence" value="ECO:0007669"/>
    <property type="project" value="InterPro"/>
</dbReference>
<dbReference type="GO" id="GO:0016020">
    <property type="term" value="C:membrane"/>
    <property type="evidence" value="ECO:0007669"/>
    <property type="project" value="InterPro"/>
</dbReference>
<sequence>MALLGCMVQDGGRGGTRQVDGHWRGVAAAAAMPSAVNLTQLREESMGMFRFGYGQYMQRAFPKDDLRPISCRGKDSQGGIALTLIDSLDTLVVMGEKQQFQQAVAWLTANATFDVDARVHVFELTIRAVGGMLSAHMLIEEDPTLVPGYDGALLRLAVDLTDRFLPAFDTPTGIPLSWVNLRHGQIRGDVRATCTACAGTLLLEFGVLSRLTGNGTYEALARHAVESIFDMRSERGLVGNTLDCDSGEWVRTDAGVGAGVDSFYEYLLKAYLAFGDERYLTMFSEVYAAAMTHLQLDPNWNGNVWLVDVDMSAGSVLHPYVWSLGAFWPGLQALAGQVEEGAALHSNWTAAWHRFGWLPEMFDVGLENRHPTESGYPLRPELMESTFMLHAATGDPRLLAVGAALHRKLRDSNRVACGYASVGDVSTGQLEDTMESFFLSETVKYLYLLFSNASAVVDHFVLSTEGHLLPPFPTLLEEGAAESAEAEPQGRYSNATSAARGACTAKEVRLEAEQQQQQQQAAEGAQKRGTCSWGDAPPGAAQQRQRTQQAARRFSAAAQWPERWHAHVDQEAARKCRLLCRQDGGAAAALGAATAALSASLPLLPLPRGAPALLRSRRCTACEHVTRAVWQAEWTKSQLASAEKQARLAAAEAKVQLGRQPAVSASGQHVNRQFLCVVEDTSKGSLGCTVFKELPAKRISKRHLNALPYNYLLIQLTDAPPGAAAAAAAQQKQQRRQAAAAQAAAQQEGACSAEGGGPPSDLIVVEALFQNGSLARWDSMLAEFGPLFEPGCGEGIAIYPGGGGTSAASSGGDSASSAGSKAAAAAADGDSDDDDDPYLDEEEEEEQQQQRRRQQQKSSGGATPPEPEYPERWGGRPLELRRGGPPGREWRALQVVDGGGDGGGEEEGEDGDDDPYLDEEEDDEDGEAQDGSGRSTAAAEEGEDDDDPYLDEEEEDQQQQSGSSDSGGRRAGTAAANGGGGTPAGKPPPLPVLCFLEAPAVAAQPLDACDELTNAADLQGSMAVVQRGGCMFISKVLAAEAAGAVGVVVVNSAAAELVPMGTDPQGTQTLIPAVLVPGETGSQLLKALGQGGGGSGGGQGVRLRLSFPDGNAGPVAASAAAAAQQQQKHEKQAQRAAQAAAQAQHRVHAQQAAAAGGAPAGGDPAAGGGKPQQVELLMSAGAQVWLFNKVAAGNPADPSAAFQRILAQLQSHFVQQHATGGGGATGGG</sequence>
<feature type="compositionally biased region" description="Low complexity" evidence="8">
    <location>
        <begin position="514"/>
        <end position="524"/>
    </location>
</feature>
<comment type="similarity">
    <text evidence="2 7">Belongs to the glycosyl hydrolase 47 family.</text>
</comment>
<keyword evidence="6" id="KW-0479">Metal-binding</keyword>
<dbReference type="PANTHER" id="PTHR45679">
    <property type="entry name" value="ER DEGRADATION-ENHANCING ALPHA-MANNOSIDASE-LIKE PROTEIN 2"/>
    <property type="match status" value="1"/>
</dbReference>
<dbReference type="InterPro" id="IPR044674">
    <property type="entry name" value="EDEM1/2/3"/>
</dbReference>
<comment type="subcellular location">
    <subcellularLocation>
        <location evidence="1">Endoplasmic reticulum</location>
    </subcellularLocation>
</comment>
<dbReference type="PRINTS" id="PR00747">
    <property type="entry name" value="GLYHDRLASE47"/>
</dbReference>
<feature type="compositionally biased region" description="Low complexity" evidence="8">
    <location>
        <begin position="929"/>
        <end position="939"/>
    </location>
</feature>
<evidence type="ECO:0000256" key="1">
    <source>
        <dbReference type="ARBA" id="ARBA00004240"/>
    </source>
</evidence>
<evidence type="ECO:0000256" key="7">
    <source>
        <dbReference type="RuleBase" id="RU361193"/>
    </source>
</evidence>
<feature type="compositionally biased region" description="Low complexity" evidence="8">
    <location>
        <begin position="806"/>
        <end position="828"/>
    </location>
</feature>
<dbReference type="InterPro" id="IPR003137">
    <property type="entry name" value="PA_domain"/>
</dbReference>
<dbReference type="OrthoDB" id="8118055at2759"/>
<dbReference type="Gene3D" id="3.50.30.30">
    <property type="match status" value="1"/>
</dbReference>
<evidence type="ECO:0000256" key="5">
    <source>
        <dbReference type="PIRSR" id="PIRSR601382-1"/>
    </source>
</evidence>
<evidence type="ECO:0000256" key="8">
    <source>
        <dbReference type="SAM" id="MobiDB-lite"/>
    </source>
</evidence>
<evidence type="ECO:0000313" key="11">
    <source>
        <dbReference type="Proteomes" id="UP000239649"/>
    </source>
</evidence>
<feature type="domain" description="PA" evidence="9">
    <location>
        <begin position="997"/>
        <end position="1084"/>
    </location>
</feature>
<feature type="compositionally biased region" description="Gly residues" evidence="8">
    <location>
        <begin position="1158"/>
        <end position="1170"/>
    </location>
</feature>
<dbReference type="Pfam" id="PF01532">
    <property type="entry name" value="Glyco_hydro_47"/>
    <property type="match status" value="1"/>
</dbReference>
<evidence type="ECO:0000256" key="6">
    <source>
        <dbReference type="PIRSR" id="PIRSR601382-2"/>
    </source>
</evidence>
<dbReference type="EMBL" id="LHPF02000035">
    <property type="protein sequence ID" value="PSC68574.1"/>
    <property type="molecule type" value="Genomic_DNA"/>
</dbReference>
<comment type="caution">
    <text evidence="10">The sequence shown here is derived from an EMBL/GenBank/DDBJ whole genome shotgun (WGS) entry which is preliminary data.</text>
</comment>
<feature type="active site" description="Proton donor" evidence="5">
    <location>
        <position position="360"/>
    </location>
</feature>
<feature type="compositionally biased region" description="Low complexity" evidence="8">
    <location>
        <begin position="1134"/>
        <end position="1157"/>
    </location>
</feature>
<dbReference type="SUPFAM" id="SSF48225">
    <property type="entry name" value="Seven-hairpin glycosidases"/>
    <property type="match status" value="1"/>
</dbReference>
<evidence type="ECO:0000313" key="10">
    <source>
        <dbReference type="EMBL" id="PSC68574.1"/>
    </source>
</evidence>
<feature type="active site" description="Proton donor" evidence="5">
    <location>
        <position position="123"/>
    </location>
</feature>
<dbReference type="Proteomes" id="UP000239649">
    <property type="component" value="Unassembled WGS sequence"/>
</dbReference>
<protein>
    <recommendedName>
        <fullName evidence="7">alpha-1,2-Mannosidase</fullName>
        <ecNumber evidence="7">3.2.1.-</ecNumber>
    </recommendedName>
</protein>
<feature type="compositionally biased region" description="Low complexity" evidence="8">
    <location>
        <begin position="540"/>
        <end position="553"/>
    </location>
</feature>
<dbReference type="SUPFAM" id="SSF52025">
    <property type="entry name" value="PA domain"/>
    <property type="match status" value="1"/>
</dbReference>
<feature type="region of interest" description="Disordered" evidence="8">
    <location>
        <begin position="804"/>
        <end position="985"/>
    </location>
</feature>
<feature type="compositionally biased region" description="Acidic residues" evidence="8">
    <location>
        <begin position="903"/>
        <end position="928"/>
    </location>
</feature>
<evidence type="ECO:0000256" key="3">
    <source>
        <dbReference type="ARBA" id="ARBA00022824"/>
    </source>
</evidence>
<organism evidence="10 11">
    <name type="scientific">Micractinium conductrix</name>
    <dbReference type="NCBI Taxonomy" id="554055"/>
    <lineage>
        <taxon>Eukaryota</taxon>
        <taxon>Viridiplantae</taxon>
        <taxon>Chlorophyta</taxon>
        <taxon>core chlorophytes</taxon>
        <taxon>Trebouxiophyceae</taxon>
        <taxon>Chlorellales</taxon>
        <taxon>Chlorellaceae</taxon>
        <taxon>Chlorella clade</taxon>
        <taxon>Micractinium</taxon>
    </lineage>
</organism>
<keyword evidence="7" id="KW-0378">Hydrolase</keyword>
<feature type="region of interest" description="Disordered" evidence="8">
    <location>
        <begin position="1085"/>
        <end position="1105"/>
    </location>
</feature>
<evidence type="ECO:0000256" key="4">
    <source>
        <dbReference type="ARBA" id="ARBA00023180"/>
    </source>
</evidence>
<dbReference type="PANTHER" id="PTHR45679:SF5">
    <property type="entry name" value="ER DEGRADATION-ENHANCING ALPHA-MANNOSIDASE-LIKE PROTEIN 1"/>
    <property type="match status" value="1"/>
</dbReference>
<dbReference type="AlphaFoldDB" id="A0A2P6V3C7"/>
<dbReference type="InterPro" id="IPR001382">
    <property type="entry name" value="Glyco_hydro_47"/>
</dbReference>
<feature type="compositionally biased region" description="Gly residues" evidence="8">
    <location>
        <begin position="1089"/>
        <end position="1100"/>
    </location>
</feature>
<feature type="compositionally biased region" description="Acidic residues" evidence="8">
    <location>
        <begin position="829"/>
        <end position="847"/>
    </location>
</feature>